<dbReference type="PANTHER" id="PTHR30411">
    <property type="entry name" value="CYTOPLASMIC PROTEIN"/>
    <property type="match status" value="1"/>
</dbReference>
<dbReference type="GO" id="GO:0002161">
    <property type="term" value="F:aminoacyl-tRNA deacylase activity"/>
    <property type="evidence" value="ECO:0007669"/>
    <property type="project" value="InterPro"/>
</dbReference>
<evidence type="ECO:0000259" key="1">
    <source>
        <dbReference type="Pfam" id="PF04073"/>
    </source>
</evidence>
<reference evidence="2 3" key="1">
    <citation type="submission" date="2020-06" db="EMBL/GenBank/DDBJ databases">
        <authorList>
            <person name="Chanama M."/>
        </authorList>
    </citation>
    <scope>NUCLEOTIDE SEQUENCE [LARGE SCALE GENOMIC DNA]</scope>
    <source>
        <strain evidence="2 3">TBRC6557</strain>
    </source>
</reference>
<dbReference type="SUPFAM" id="SSF55826">
    <property type="entry name" value="YbaK/ProRS associated domain"/>
    <property type="match status" value="1"/>
</dbReference>
<dbReference type="EMBL" id="JABWGO010000011">
    <property type="protein sequence ID" value="NUW45234.1"/>
    <property type="molecule type" value="Genomic_DNA"/>
</dbReference>
<protein>
    <recommendedName>
        <fullName evidence="1">YbaK/aminoacyl-tRNA synthetase-associated domain-containing protein</fullName>
    </recommendedName>
</protein>
<keyword evidence="3" id="KW-1185">Reference proteome</keyword>
<accession>A0A7Y6IY65</accession>
<name>A0A7Y6IY65_9ACTN</name>
<organism evidence="2 3">
    <name type="scientific">Nonomuraea rhodomycinica</name>
    <dbReference type="NCBI Taxonomy" id="1712872"/>
    <lineage>
        <taxon>Bacteria</taxon>
        <taxon>Bacillati</taxon>
        <taxon>Actinomycetota</taxon>
        <taxon>Actinomycetes</taxon>
        <taxon>Streptosporangiales</taxon>
        <taxon>Streptosporangiaceae</taxon>
        <taxon>Nonomuraea</taxon>
    </lineage>
</organism>
<dbReference type="CDD" id="cd04939">
    <property type="entry name" value="PA2301"/>
    <property type="match status" value="1"/>
</dbReference>
<dbReference type="InterPro" id="IPR036754">
    <property type="entry name" value="YbaK/aa-tRNA-synt-asso_dom_sf"/>
</dbReference>
<evidence type="ECO:0000313" key="2">
    <source>
        <dbReference type="EMBL" id="NUW45234.1"/>
    </source>
</evidence>
<dbReference type="AlphaFoldDB" id="A0A7Y6IY65"/>
<dbReference type="Gene3D" id="3.90.960.10">
    <property type="entry name" value="YbaK/aminoacyl-tRNA synthetase-associated domain"/>
    <property type="match status" value="1"/>
</dbReference>
<gene>
    <name evidence="2" type="ORF">HT134_34690</name>
</gene>
<dbReference type="Proteomes" id="UP000546126">
    <property type="component" value="Unassembled WGS sequence"/>
</dbReference>
<sequence>MTLHWVPATDRTDLLADPVARAVRELPGLAEVAEIDPELADTAAFCERYGVRMDESANCVVVAARRGGETRYAACMVLATTRVDVNGVVRKHLEARKASFAPMAEAVELTGMEYGGITPLGLPADWPILVDARVAEHPRVVVGSGLRRSKLAVAGSTLAGLKGAEVLPLANDA</sequence>
<evidence type="ECO:0000313" key="3">
    <source>
        <dbReference type="Proteomes" id="UP000546126"/>
    </source>
</evidence>
<dbReference type="RefSeq" id="WP_175604709.1">
    <property type="nucleotide sequence ID" value="NZ_JABWGO010000011.1"/>
</dbReference>
<comment type="caution">
    <text evidence="2">The sequence shown here is derived from an EMBL/GenBank/DDBJ whole genome shotgun (WGS) entry which is preliminary data.</text>
</comment>
<proteinExistence type="predicted"/>
<dbReference type="InterPro" id="IPR007214">
    <property type="entry name" value="YbaK/aa-tRNA-synth-assoc-dom"/>
</dbReference>
<feature type="domain" description="YbaK/aminoacyl-tRNA synthetase-associated" evidence="1">
    <location>
        <begin position="37"/>
        <end position="156"/>
    </location>
</feature>
<dbReference type="PANTHER" id="PTHR30411:SF1">
    <property type="entry name" value="CYTOPLASMIC PROTEIN"/>
    <property type="match status" value="1"/>
</dbReference>
<dbReference type="Pfam" id="PF04073">
    <property type="entry name" value="tRNA_edit"/>
    <property type="match status" value="1"/>
</dbReference>